<proteinExistence type="predicted"/>
<dbReference type="Pfam" id="PF00076">
    <property type="entry name" value="RRM_1"/>
    <property type="match status" value="3"/>
</dbReference>
<feature type="domain" description="RRM" evidence="8">
    <location>
        <begin position="646"/>
        <end position="720"/>
    </location>
</feature>
<feature type="compositionally biased region" description="Basic and acidic residues" evidence="6">
    <location>
        <begin position="490"/>
        <end position="511"/>
    </location>
</feature>
<dbReference type="SMART" id="SM00360">
    <property type="entry name" value="RRM"/>
    <property type="match status" value="3"/>
</dbReference>
<dbReference type="Gene3D" id="3.30.70.330">
    <property type="match status" value="3"/>
</dbReference>
<dbReference type="CDD" id="cd12308">
    <property type="entry name" value="RRM1_Spen"/>
    <property type="match status" value="1"/>
</dbReference>
<evidence type="ECO:0000256" key="2">
    <source>
        <dbReference type="ARBA" id="ARBA00022692"/>
    </source>
</evidence>
<feature type="transmembrane region" description="Helical" evidence="7">
    <location>
        <begin position="181"/>
        <end position="201"/>
    </location>
</feature>
<feature type="compositionally biased region" description="Basic and acidic residues" evidence="6">
    <location>
        <begin position="472"/>
        <end position="482"/>
    </location>
</feature>
<feature type="transmembrane region" description="Helical" evidence="7">
    <location>
        <begin position="12"/>
        <end position="34"/>
    </location>
</feature>
<keyword evidence="5" id="KW-0694">RNA-binding</keyword>
<feature type="domain" description="RRM" evidence="8">
    <location>
        <begin position="368"/>
        <end position="442"/>
    </location>
</feature>
<feature type="transmembrane region" description="Helical" evidence="7">
    <location>
        <begin position="254"/>
        <end position="275"/>
    </location>
</feature>
<dbReference type="CDD" id="cd12310">
    <property type="entry name" value="RRM3_Spen"/>
    <property type="match status" value="1"/>
</dbReference>
<feature type="domain" description="RRM" evidence="8">
    <location>
        <begin position="565"/>
        <end position="642"/>
    </location>
</feature>
<sequence length="921" mass="106555">MIDIPTRTCFQNVVIAFYLAILIVVLPFLIGPLVKNEVHPNNEAFLIAGIFIILSLPISAYSIVNHLVNFTQPDLQRPICRILAMVPVYALDSFLSIRFTSYAIYFDTIREWYEAYAIYNFMSLVLRFLQRNYDVSYIMEYKPYQRHLFPFCCLPILHTSDYAEGGNVFIRFCKTGVLQYCCTRTITTMLAFITHLFGFYGSGLFNWRYAYPYLVFINNISQIWAMYCLILFYYVMRVELRPLEPLAKFVAIKLVIFMTFWQSVLIAALVAFGAIKPKDEWEWNTKEHLRIGLDNFMIVIEMFVLALVHHLAFPVSPYSDGVGEMGVSWHSNIPALWDHSDVRSDIAEHVRVIEMKRYRSDEDEPYYRNLVVRNIPGEIKDNDVVDCLQEEYSKYGKCRVRMGKDDHDERVGFIEFAHHDSAKDAKAARGHLVMNERRLRIDVWLGHKRDRRSPHDDDRRYDDYHRYKRDRHSPEYRDEYRSHSRSRRSPPREERTERYRSSERRGRDEPRGYATRPGIKPDFEFPRDEAGRKRTHLEGEKFFPGGRAHRPGEDYPPEDDPGATRSLFLGNLDRSLNREDIYSEFEEYGDILECDIKQARNANHSNFGFVKYLDLNMAWKAKLAMNGKVLHRNAIRVGWGRPVPSKVLWVGGLGPEVTTTLLQRECSKYGSIYNIKKNENSDWAEVTFQTIDSVTYAISALRGKRLPGSERRCRVDYAFTQEGAEKIGTFSSLSAYHERRARESGSLLELHSALGDCWEGELEIKKQPISARFSLIAGDQKRLSLSFSSLSKMSIKHRLTFNHNLANSMSEKAKQGKVGAFLLITKGRGSQRSIKSLNQYFQLTNSVGLVYVNSEERAAMFIYPASSWTEGIISSYAPLLAGRLKGAVYMLAYVGYLPAEEYQKHKKAAAEDKAVMAPLQR</sequence>
<accession>A0ABN7S9L6</accession>
<keyword evidence="2 7" id="KW-0812">Transmembrane</keyword>
<evidence type="ECO:0000256" key="6">
    <source>
        <dbReference type="SAM" id="MobiDB-lite"/>
    </source>
</evidence>
<reference evidence="9 10" key="1">
    <citation type="submission" date="2021-04" db="EMBL/GenBank/DDBJ databases">
        <authorList>
            <person name="Bliznina A."/>
        </authorList>
    </citation>
    <scope>NUCLEOTIDE SEQUENCE [LARGE SCALE GENOMIC DNA]</scope>
</reference>
<dbReference type="InterPro" id="IPR000504">
    <property type="entry name" value="RRM_dom"/>
</dbReference>
<evidence type="ECO:0000256" key="3">
    <source>
        <dbReference type="ARBA" id="ARBA00022989"/>
    </source>
</evidence>
<dbReference type="Proteomes" id="UP001158576">
    <property type="component" value="Chromosome XSR"/>
</dbReference>
<dbReference type="PANTHER" id="PTHR23423">
    <property type="entry name" value="ORGANIC SOLUTE TRANSPORTER-RELATED"/>
    <property type="match status" value="1"/>
</dbReference>
<comment type="subcellular location">
    <subcellularLocation>
        <location evidence="1">Membrane</location>
        <topology evidence="1">Multi-pass membrane protein</topology>
    </subcellularLocation>
</comment>
<dbReference type="PROSITE" id="PS50102">
    <property type="entry name" value="RRM"/>
    <property type="match status" value="3"/>
</dbReference>
<dbReference type="Pfam" id="PF03619">
    <property type="entry name" value="Solute_trans_a"/>
    <property type="match status" value="1"/>
</dbReference>
<name>A0ABN7S9L6_OIKDI</name>
<keyword evidence="4 7" id="KW-0472">Membrane</keyword>
<dbReference type="InterPro" id="IPR012677">
    <property type="entry name" value="Nucleotide-bd_a/b_plait_sf"/>
</dbReference>
<dbReference type="InterPro" id="IPR016194">
    <property type="entry name" value="SPOC-like_C_dom_sf"/>
</dbReference>
<feature type="region of interest" description="Disordered" evidence="6">
    <location>
        <begin position="472"/>
        <end position="561"/>
    </location>
</feature>
<feature type="transmembrane region" description="Helical" evidence="7">
    <location>
        <begin position="213"/>
        <end position="234"/>
    </location>
</feature>
<evidence type="ECO:0000313" key="9">
    <source>
        <dbReference type="EMBL" id="CAG5095895.1"/>
    </source>
</evidence>
<evidence type="ECO:0000259" key="8">
    <source>
        <dbReference type="PROSITE" id="PS50102"/>
    </source>
</evidence>
<feature type="transmembrane region" description="Helical" evidence="7">
    <location>
        <begin position="112"/>
        <end position="129"/>
    </location>
</feature>
<evidence type="ECO:0000256" key="7">
    <source>
        <dbReference type="SAM" id="Phobius"/>
    </source>
</evidence>
<dbReference type="SUPFAM" id="SSF54928">
    <property type="entry name" value="RNA-binding domain, RBD"/>
    <property type="match status" value="2"/>
</dbReference>
<keyword evidence="10" id="KW-1185">Reference proteome</keyword>
<dbReference type="Gene3D" id="2.40.290.10">
    <property type="match status" value="1"/>
</dbReference>
<feature type="transmembrane region" description="Helical" evidence="7">
    <location>
        <begin position="46"/>
        <end position="70"/>
    </location>
</feature>
<dbReference type="CDD" id="cd12309">
    <property type="entry name" value="RRM2_Spen"/>
    <property type="match status" value="1"/>
</dbReference>
<evidence type="ECO:0000256" key="4">
    <source>
        <dbReference type="ARBA" id="ARBA00023136"/>
    </source>
</evidence>
<dbReference type="InterPro" id="IPR005178">
    <property type="entry name" value="Ostalpha/TMEM184C"/>
</dbReference>
<dbReference type="InterPro" id="IPR035979">
    <property type="entry name" value="RBD_domain_sf"/>
</dbReference>
<keyword evidence="3 7" id="KW-1133">Transmembrane helix</keyword>
<feature type="transmembrane region" description="Helical" evidence="7">
    <location>
        <begin position="82"/>
        <end position="106"/>
    </location>
</feature>
<organism evidence="9 10">
    <name type="scientific">Oikopleura dioica</name>
    <name type="common">Tunicate</name>
    <dbReference type="NCBI Taxonomy" id="34765"/>
    <lineage>
        <taxon>Eukaryota</taxon>
        <taxon>Metazoa</taxon>
        <taxon>Chordata</taxon>
        <taxon>Tunicata</taxon>
        <taxon>Appendicularia</taxon>
        <taxon>Copelata</taxon>
        <taxon>Oikopleuridae</taxon>
        <taxon>Oikopleura</taxon>
    </lineage>
</organism>
<evidence type="ECO:0000313" key="10">
    <source>
        <dbReference type="Proteomes" id="UP001158576"/>
    </source>
</evidence>
<dbReference type="EMBL" id="OU015569">
    <property type="protein sequence ID" value="CAG5095895.1"/>
    <property type="molecule type" value="Genomic_DNA"/>
</dbReference>
<evidence type="ECO:0000256" key="5">
    <source>
        <dbReference type="PROSITE-ProRule" id="PRU00176"/>
    </source>
</evidence>
<protein>
    <submittedName>
        <fullName evidence="9">Oidioi.mRNA.OKI2018_I69.XSR.g14389.t1.cds</fullName>
    </submittedName>
</protein>
<evidence type="ECO:0000256" key="1">
    <source>
        <dbReference type="ARBA" id="ARBA00004141"/>
    </source>
</evidence>
<gene>
    <name evidence="9" type="ORF">OKIOD_LOCUS5947</name>
</gene>
<dbReference type="SMART" id="SM01417">
    <property type="entry name" value="Solute_trans_a"/>
    <property type="match status" value="1"/>
</dbReference>
<feature type="compositionally biased region" description="Basic and acidic residues" evidence="6">
    <location>
        <begin position="519"/>
        <end position="541"/>
    </location>
</feature>